<evidence type="ECO:0000256" key="1">
    <source>
        <dbReference type="SAM" id="MobiDB-lite"/>
    </source>
</evidence>
<dbReference type="EMBL" id="JBBDGM010000004">
    <property type="protein sequence ID" value="MEJ1087923.1"/>
    <property type="molecule type" value="Genomic_DNA"/>
</dbReference>
<proteinExistence type="predicted"/>
<protein>
    <recommendedName>
        <fullName evidence="4">YtxH domain-containing protein</fullName>
    </recommendedName>
</protein>
<sequence>MKGKIGLVVGLGVGYVLGTRAGRERYEQIKTQWLKLWHTDPVQHQVARVQEFAKSQAAAVPGAMWNGAVKVVKAVSSSGTPGQKLDGVIDATKDAVDEVADAAEDTAEAARKTTTKTTTKSTSAKSASSKSSAKKNGS</sequence>
<comment type="caution">
    <text evidence="2">The sequence shown here is derived from an EMBL/GenBank/DDBJ whole genome shotgun (WGS) entry which is preliminary data.</text>
</comment>
<reference evidence="2 3" key="1">
    <citation type="submission" date="2024-02" db="EMBL/GenBank/DDBJ databases">
        <authorList>
            <person name="Saticioglu I.B."/>
        </authorList>
    </citation>
    <scope>NUCLEOTIDE SEQUENCE [LARGE SCALE GENOMIC DNA]</scope>
    <source>
        <strain evidence="2 3">Mu-80</strain>
    </source>
</reference>
<dbReference type="RefSeq" id="WP_337331592.1">
    <property type="nucleotide sequence ID" value="NZ_JBBDGM010000004.1"/>
</dbReference>
<feature type="compositionally biased region" description="Low complexity" evidence="1">
    <location>
        <begin position="115"/>
        <end position="138"/>
    </location>
</feature>
<keyword evidence="3" id="KW-1185">Reference proteome</keyword>
<evidence type="ECO:0000313" key="3">
    <source>
        <dbReference type="Proteomes" id="UP001371224"/>
    </source>
</evidence>
<accession>A0ABU8L9X3</accession>
<evidence type="ECO:0000313" key="2">
    <source>
        <dbReference type="EMBL" id="MEJ1087923.1"/>
    </source>
</evidence>
<name>A0ABU8L9X3_9MICO</name>
<gene>
    <name evidence="2" type="ORF">WDU99_06290</name>
</gene>
<dbReference type="Proteomes" id="UP001371224">
    <property type="component" value="Unassembled WGS sequence"/>
</dbReference>
<feature type="region of interest" description="Disordered" evidence="1">
    <location>
        <begin position="102"/>
        <end position="138"/>
    </location>
</feature>
<evidence type="ECO:0008006" key="4">
    <source>
        <dbReference type="Google" id="ProtNLM"/>
    </source>
</evidence>
<organism evidence="2 3">
    <name type="scientific">Microbacterium bandirmense</name>
    <dbReference type="NCBI Taxonomy" id="3122050"/>
    <lineage>
        <taxon>Bacteria</taxon>
        <taxon>Bacillati</taxon>
        <taxon>Actinomycetota</taxon>
        <taxon>Actinomycetes</taxon>
        <taxon>Micrococcales</taxon>
        <taxon>Microbacteriaceae</taxon>
        <taxon>Microbacterium</taxon>
    </lineage>
</organism>